<dbReference type="InterPro" id="IPR027356">
    <property type="entry name" value="NPH3_dom"/>
</dbReference>
<dbReference type="RefSeq" id="XP_039146318.1">
    <property type="nucleotide sequence ID" value="XM_039290384.1"/>
</dbReference>
<reference evidence="5" key="1">
    <citation type="submission" date="2025-08" db="UniProtKB">
        <authorList>
            <consortium name="RefSeq"/>
        </authorList>
    </citation>
    <scope>IDENTIFICATION</scope>
</reference>
<evidence type="ECO:0000313" key="4">
    <source>
        <dbReference type="Proteomes" id="UP001515500"/>
    </source>
</evidence>
<sequence length="228" mass="24888">MTDKYYEGNLAGRSEDFLAQVALKTLPGAVLVLKSCESLLPMAEDIGLVQRCVDVIALKACNESNFPTRSQAEWWAFELAPLSPNSLHKILAAMKSHGATPKTLATTVSTYGKKSMTVLLYLPSNFPTSLSGDTLSHQRGLLESFVAILPPDSDAPLHTSLILCLLYASNFLSASNACHYVLQRRLSHAIIQATSDNLLAVTQDDPDDRIRRVFSRLIGKEESEAHSA</sequence>
<proteinExistence type="inferred from homology"/>
<keyword evidence="4" id="KW-1185">Reference proteome</keyword>
<dbReference type="PROSITE" id="PS51649">
    <property type="entry name" value="NPH3"/>
    <property type="match status" value="1"/>
</dbReference>
<evidence type="ECO:0000256" key="1">
    <source>
        <dbReference type="ARBA" id="ARBA00022786"/>
    </source>
</evidence>
<dbReference type="Pfam" id="PF03000">
    <property type="entry name" value="NPH3"/>
    <property type="match status" value="1"/>
</dbReference>
<dbReference type="GeneID" id="120283671"/>
<dbReference type="InterPro" id="IPR043454">
    <property type="entry name" value="NPH3/RPT2-like"/>
</dbReference>
<accession>A0AB40D240</accession>
<organism evidence="4 5">
    <name type="scientific">Dioscorea cayennensis subsp. rotundata</name>
    <name type="common">White Guinea yam</name>
    <name type="synonym">Dioscorea rotundata</name>
    <dbReference type="NCBI Taxonomy" id="55577"/>
    <lineage>
        <taxon>Eukaryota</taxon>
        <taxon>Viridiplantae</taxon>
        <taxon>Streptophyta</taxon>
        <taxon>Embryophyta</taxon>
        <taxon>Tracheophyta</taxon>
        <taxon>Spermatophyta</taxon>
        <taxon>Magnoliopsida</taxon>
        <taxon>Liliopsida</taxon>
        <taxon>Dioscoreales</taxon>
        <taxon>Dioscoreaceae</taxon>
        <taxon>Dioscorea</taxon>
    </lineage>
</organism>
<evidence type="ECO:0000313" key="5">
    <source>
        <dbReference type="RefSeq" id="XP_039146318.1"/>
    </source>
</evidence>
<evidence type="ECO:0000259" key="3">
    <source>
        <dbReference type="PROSITE" id="PS51649"/>
    </source>
</evidence>
<feature type="domain" description="NPH3" evidence="3">
    <location>
        <begin position="73"/>
        <end position="228"/>
    </location>
</feature>
<protein>
    <submittedName>
        <fullName evidence="5">Root phototropism protein 2-like</fullName>
    </submittedName>
</protein>
<keyword evidence="1" id="KW-0833">Ubl conjugation pathway</keyword>
<gene>
    <name evidence="5" type="primary">LOC120283671</name>
</gene>
<comment type="similarity">
    <text evidence="2">Belongs to the NPH3 family.</text>
</comment>
<dbReference type="PANTHER" id="PTHR32370">
    <property type="entry name" value="OS12G0117600 PROTEIN"/>
    <property type="match status" value="1"/>
</dbReference>
<name>A0AB40D240_DIOCR</name>
<dbReference type="AlphaFoldDB" id="A0AB40D240"/>
<evidence type="ECO:0000256" key="2">
    <source>
        <dbReference type="PROSITE-ProRule" id="PRU00982"/>
    </source>
</evidence>
<dbReference type="Proteomes" id="UP001515500">
    <property type="component" value="Chromosome 19"/>
</dbReference>